<keyword evidence="5 6" id="KW-0472">Membrane</keyword>
<feature type="transmembrane region" description="Helical" evidence="6">
    <location>
        <begin position="292"/>
        <end position="309"/>
    </location>
</feature>
<feature type="transmembrane region" description="Helical" evidence="6">
    <location>
        <begin position="204"/>
        <end position="222"/>
    </location>
</feature>
<dbReference type="Proteomes" id="UP000075420">
    <property type="component" value="Unassembled WGS sequence"/>
</dbReference>
<feature type="transmembrane region" description="Helical" evidence="6">
    <location>
        <begin position="24"/>
        <end position="45"/>
    </location>
</feature>
<dbReference type="Pfam" id="PF00892">
    <property type="entry name" value="EamA"/>
    <property type="match status" value="2"/>
</dbReference>
<gene>
    <name evidence="8" type="ORF">BE08_31840</name>
</gene>
<feature type="transmembrane region" description="Helical" evidence="6">
    <location>
        <begin position="89"/>
        <end position="112"/>
    </location>
</feature>
<dbReference type="PANTHER" id="PTHR42920:SF5">
    <property type="entry name" value="EAMA DOMAIN-CONTAINING PROTEIN"/>
    <property type="match status" value="1"/>
</dbReference>
<evidence type="ECO:0000313" key="8">
    <source>
        <dbReference type="EMBL" id="KYF47297.1"/>
    </source>
</evidence>
<dbReference type="Gene3D" id="1.10.3730.20">
    <property type="match status" value="1"/>
</dbReference>
<comment type="subcellular location">
    <subcellularLocation>
        <location evidence="1">Cell membrane</location>
        <topology evidence="1">Multi-pass membrane protein</topology>
    </subcellularLocation>
</comment>
<reference evidence="8 9" key="1">
    <citation type="submission" date="2014-02" db="EMBL/GenBank/DDBJ databases">
        <title>The small core and large imbalanced accessory genome model reveals a collaborative survival strategy of Sorangium cellulosum strains in nature.</title>
        <authorList>
            <person name="Han K."/>
            <person name="Peng R."/>
            <person name="Blom J."/>
            <person name="Li Y.-Z."/>
        </authorList>
    </citation>
    <scope>NUCLEOTIDE SEQUENCE [LARGE SCALE GENOMIC DNA]</scope>
    <source>
        <strain evidence="8 9">So0157-25</strain>
    </source>
</reference>
<dbReference type="SUPFAM" id="SSF103481">
    <property type="entry name" value="Multidrug resistance efflux transporter EmrE"/>
    <property type="match status" value="2"/>
</dbReference>
<dbReference type="InterPro" id="IPR051258">
    <property type="entry name" value="Diverse_Substrate_Transporter"/>
</dbReference>
<feature type="transmembrane region" description="Helical" evidence="6">
    <location>
        <begin position="267"/>
        <end position="286"/>
    </location>
</feature>
<dbReference type="GO" id="GO:0005886">
    <property type="term" value="C:plasma membrane"/>
    <property type="evidence" value="ECO:0007669"/>
    <property type="project" value="UniProtKB-SubCell"/>
</dbReference>
<evidence type="ECO:0000256" key="6">
    <source>
        <dbReference type="SAM" id="Phobius"/>
    </source>
</evidence>
<feature type="transmembrane region" description="Helical" evidence="6">
    <location>
        <begin position="118"/>
        <end position="135"/>
    </location>
</feature>
<dbReference type="InterPro" id="IPR037185">
    <property type="entry name" value="EmrE-like"/>
</dbReference>
<protein>
    <submittedName>
        <fullName evidence="8">Transporter</fullName>
    </submittedName>
</protein>
<organism evidence="8 9">
    <name type="scientific">Sorangium cellulosum</name>
    <name type="common">Polyangium cellulosum</name>
    <dbReference type="NCBI Taxonomy" id="56"/>
    <lineage>
        <taxon>Bacteria</taxon>
        <taxon>Pseudomonadati</taxon>
        <taxon>Myxococcota</taxon>
        <taxon>Polyangia</taxon>
        <taxon>Polyangiales</taxon>
        <taxon>Polyangiaceae</taxon>
        <taxon>Sorangium</taxon>
    </lineage>
</organism>
<feature type="transmembrane region" description="Helical" evidence="6">
    <location>
        <begin position="171"/>
        <end position="192"/>
    </location>
</feature>
<evidence type="ECO:0000256" key="5">
    <source>
        <dbReference type="ARBA" id="ARBA00023136"/>
    </source>
</evidence>
<dbReference type="InterPro" id="IPR000620">
    <property type="entry name" value="EamA_dom"/>
</dbReference>
<evidence type="ECO:0000313" key="9">
    <source>
        <dbReference type="Proteomes" id="UP000075420"/>
    </source>
</evidence>
<dbReference type="PANTHER" id="PTHR42920">
    <property type="entry name" value="OS03G0707200 PROTEIN-RELATED"/>
    <property type="match status" value="1"/>
</dbReference>
<evidence type="ECO:0000256" key="4">
    <source>
        <dbReference type="ARBA" id="ARBA00022989"/>
    </source>
</evidence>
<dbReference type="AlphaFoldDB" id="A0A150NZJ6"/>
<name>A0A150NZJ6_SORCE</name>
<keyword evidence="3 6" id="KW-0812">Transmembrane</keyword>
<evidence type="ECO:0000256" key="2">
    <source>
        <dbReference type="ARBA" id="ARBA00022475"/>
    </source>
</evidence>
<proteinExistence type="predicted"/>
<evidence type="ECO:0000256" key="3">
    <source>
        <dbReference type="ARBA" id="ARBA00022692"/>
    </source>
</evidence>
<keyword evidence="2" id="KW-1003">Cell membrane</keyword>
<comment type="caution">
    <text evidence="8">The sequence shown here is derived from an EMBL/GenBank/DDBJ whole genome shotgun (WGS) entry which is preliminary data.</text>
</comment>
<dbReference type="EMBL" id="JELY01003639">
    <property type="protein sequence ID" value="KYF47297.1"/>
    <property type="molecule type" value="Genomic_DNA"/>
</dbReference>
<evidence type="ECO:0000256" key="1">
    <source>
        <dbReference type="ARBA" id="ARBA00004651"/>
    </source>
</evidence>
<feature type="transmembrane region" description="Helical" evidence="6">
    <location>
        <begin position="234"/>
        <end position="255"/>
    </location>
</feature>
<feature type="transmembrane region" description="Helical" evidence="6">
    <location>
        <begin position="142"/>
        <end position="159"/>
    </location>
</feature>
<feature type="domain" description="EamA" evidence="7">
    <location>
        <begin position="25"/>
        <end position="156"/>
    </location>
</feature>
<feature type="domain" description="EamA" evidence="7">
    <location>
        <begin position="174"/>
        <end position="305"/>
    </location>
</feature>
<accession>A0A150NZJ6</accession>
<evidence type="ECO:0000259" key="7">
    <source>
        <dbReference type="Pfam" id="PF00892"/>
    </source>
</evidence>
<keyword evidence="4 6" id="KW-1133">Transmembrane helix</keyword>
<sequence length="312" mass="33097">MSTSERIDTFSDERRTGLLDDGRTFAVLSAATFALKAIFVKLAYAAHPIDAVSLLALRMGIALPFFLWLARRERGARVAPMTPRLWGGVLLVGFLGYYLSSLFDFIGLTYISTGLERLILFVYPTLVLLIGAVWLKQPVRARAWGALAVCYVGLAAAVWHDLEQSGDARAVAIGGAWVFASSVTYALYYIGVGKLASAVGSTRLAAYCGATSCVMVLAHHAATGSPTRLAELPASVWAYAAAMATISTVLPIVLLAAAIRRLGAGRAATFSTLGPVLTIAFSWVILGEPFTWQQVIGLALVVGGVSRLGRAG</sequence>
<feature type="transmembrane region" description="Helical" evidence="6">
    <location>
        <begin position="51"/>
        <end position="69"/>
    </location>
</feature>